<reference evidence="1" key="1">
    <citation type="journal article" date="2023" name="PLoS Negl. Trop. Dis.">
        <title>A genome sequence for Biomphalaria pfeifferi, the major vector snail for the human-infecting parasite Schistosoma mansoni.</title>
        <authorList>
            <person name="Bu L."/>
            <person name="Lu L."/>
            <person name="Laidemitt M.R."/>
            <person name="Zhang S.M."/>
            <person name="Mutuku M."/>
            <person name="Mkoji G."/>
            <person name="Steinauer M."/>
            <person name="Loker E.S."/>
        </authorList>
    </citation>
    <scope>NUCLEOTIDE SEQUENCE</scope>
    <source>
        <strain evidence="1">KasaAsao</strain>
    </source>
</reference>
<keyword evidence="2" id="KW-1185">Reference proteome</keyword>
<name>A0AAD8EVU7_BIOPF</name>
<evidence type="ECO:0000313" key="2">
    <source>
        <dbReference type="Proteomes" id="UP001233172"/>
    </source>
</evidence>
<dbReference type="GO" id="GO:0008237">
    <property type="term" value="F:metallopeptidase activity"/>
    <property type="evidence" value="ECO:0007669"/>
    <property type="project" value="UniProtKB-KW"/>
</dbReference>
<reference evidence="1" key="2">
    <citation type="submission" date="2023-04" db="EMBL/GenBank/DDBJ databases">
        <authorList>
            <person name="Bu L."/>
            <person name="Lu L."/>
            <person name="Laidemitt M.R."/>
            <person name="Zhang S.M."/>
            <person name="Mutuku M."/>
            <person name="Mkoji G."/>
            <person name="Steinauer M."/>
            <person name="Loker E.S."/>
        </authorList>
    </citation>
    <scope>NUCLEOTIDE SEQUENCE</scope>
    <source>
        <strain evidence="1">KasaAsao</strain>
        <tissue evidence="1">Whole Snail</tissue>
    </source>
</reference>
<dbReference type="AlphaFoldDB" id="A0AAD8EVU7"/>
<dbReference type="EMBL" id="JASAOG010000246">
    <property type="protein sequence ID" value="KAK0042272.1"/>
    <property type="molecule type" value="Genomic_DNA"/>
</dbReference>
<organism evidence="1 2">
    <name type="scientific">Biomphalaria pfeifferi</name>
    <name type="common">Bloodfluke planorb</name>
    <name type="synonym">Freshwater snail</name>
    <dbReference type="NCBI Taxonomy" id="112525"/>
    <lineage>
        <taxon>Eukaryota</taxon>
        <taxon>Metazoa</taxon>
        <taxon>Spiralia</taxon>
        <taxon>Lophotrochozoa</taxon>
        <taxon>Mollusca</taxon>
        <taxon>Gastropoda</taxon>
        <taxon>Heterobranchia</taxon>
        <taxon>Euthyneura</taxon>
        <taxon>Panpulmonata</taxon>
        <taxon>Hygrophila</taxon>
        <taxon>Lymnaeoidea</taxon>
        <taxon>Planorbidae</taxon>
        <taxon>Biomphalaria</taxon>
    </lineage>
</organism>
<accession>A0AAD8EVU7</accession>
<feature type="non-terminal residue" evidence="1">
    <location>
        <position position="1"/>
    </location>
</feature>
<gene>
    <name evidence="1" type="ORF">Bpfe_028327</name>
</gene>
<keyword evidence="1" id="KW-0378">Hydrolase</keyword>
<protein>
    <submittedName>
        <fullName evidence="1">A disintegrin and metalloproteinase with thrombospondin motifs 7</fullName>
    </submittedName>
</protein>
<keyword evidence="1" id="KW-0482">Metalloprotease</keyword>
<dbReference type="Proteomes" id="UP001233172">
    <property type="component" value="Unassembled WGS sequence"/>
</dbReference>
<proteinExistence type="predicted"/>
<keyword evidence="1" id="KW-0645">Protease</keyword>
<evidence type="ECO:0000313" key="1">
    <source>
        <dbReference type="EMBL" id="KAK0042272.1"/>
    </source>
</evidence>
<comment type="caution">
    <text evidence="1">The sequence shown here is derived from an EMBL/GenBank/DDBJ whole genome shotgun (WGS) entry which is preliminary data.</text>
</comment>
<sequence>MNITASKEQTVRMNAINIRDMQMRSTGRKSNRSKLRSVSQSRRRRNAVQDYYVDVVAVIDYKRYSMFLAQANYNNFTAMQNILEYYALVFSGADMLYQGIKHPEYTIHILLSKVYVLQ</sequence>